<sequence length="240" mass="26836">MTFYTNKNNNSSFTRSPVSPSRQVSVVQPLERHLAYRLHSQFTQTLYTAFQQVASSLRIYNIWSAASLFCLKGSVGVQLQAVIFCRKFLPGAILKSLTSLRSYVDSSLLSVRLSAGMLPYNHYAFDRRYAVPPHGRPHSAVVNRGGPPQIPIPKRQGAGRRHYPHTGHFQVQDGSFHPGPYSNIYHDFDFPRGGGGDNGYNPYAHSSRNPHDSYGTNNVDDGMSQIKPTHLQFSSTSHLK</sequence>
<dbReference type="EMBL" id="JACVVK020000259">
    <property type="protein sequence ID" value="KAK7481623.1"/>
    <property type="molecule type" value="Genomic_DNA"/>
</dbReference>
<gene>
    <name evidence="2" type="ORF">BaRGS_00027139</name>
</gene>
<feature type="region of interest" description="Disordered" evidence="1">
    <location>
        <begin position="196"/>
        <end position="240"/>
    </location>
</feature>
<feature type="compositionally biased region" description="Polar residues" evidence="1">
    <location>
        <begin position="231"/>
        <end position="240"/>
    </location>
</feature>
<proteinExistence type="predicted"/>
<evidence type="ECO:0000313" key="3">
    <source>
        <dbReference type="Proteomes" id="UP001519460"/>
    </source>
</evidence>
<dbReference type="AlphaFoldDB" id="A0ABD0K3I4"/>
<reference evidence="2 3" key="1">
    <citation type="journal article" date="2023" name="Sci. Data">
        <title>Genome assembly of the Korean intertidal mud-creeper Batillaria attramentaria.</title>
        <authorList>
            <person name="Patra A.K."/>
            <person name="Ho P.T."/>
            <person name="Jun S."/>
            <person name="Lee S.J."/>
            <person name="Kim Y."/>
            <person name="Won Y.J."/>
        </authorList>
    </citation>
    <scope>NUCLEOTIDE SEQUENCE [LARGE SCALE GENOMIC DNA]</scope>
    <source>
        <strain evidence="2">Wonlab-2016</strain>
    </source>
</reference>
<evidence type="ECO:0000256" key="1">
    <source>
        <dbReference type="SAM" id="MobiDB-lite"/>
    </source>
</evidence>
<organism evidence="2 3">
    <name type="scientific">Batillaria attramentaria</name>
    <dbReference type="NCBI Taxonomy" id="370345"/>
    <lineage>
        <taxon>Eukaryota</taxon>
        <taxon>Metazoa</taxon>
        <taxon>Spiralia</taxon>
        <taxon>Lophotrochozoa</taxon>
        <taxon>Mollusca</taxon>
        <taxon>Gastropoda</taxon>
        <taxon>Caenogastropoda</taxon>
        <taxon>Sorbeoconcha</taxon>
        <taxon>Cerithioidea</taxon>
        <taxon>Batillariidae</taxon>
        <taxon>Batillaria</taxon>
    </lineage>
</organism>
<comment type="caution">
    <text evidence="2">The sequence shown here is derived from an EMBL/GenBank/DDBJ whole genome shotgun (WGS) entry which is preliminary data.</text>
</comment>
<evidence type="ECO:0000313" key="2">
    <source>
        <dbReference type="EMBL" id="KAK7481623.1"/>
    </source>
</evidence>
<keyword evidence="3" id="KW-1185">Reference proteome</keyword>
<protein>
    <submittedName>
        <fullName evidence="2">Uncharacterized protein</fullName>
    </submittedName>
</protein>
<dbReference type="Proteomes" id="UP001519460">
    <property type="component" value="Unassembled WGS sequence"/>
</dbReference>
<accession>A0ABD0K3I4</accession>
<name>A0ABD0K3I4_9CAEN</name>